<protein>
    <submittedName>
        <fullName evidence="8">Response regulator</fullName>
    </submittedName>
</protein>
<feature type="modified residue" description="4-aspartylphosphate" evidence="5">
    <location>
        <position position="53"/>
    </location>
</feature>
<proteinExistence type="predicted"/>
<accession>A0A7K2IQZ5</accession>
<evidence type="ECO:0000256" key="4">
    <source>
        <dbReference type="ARBA" id="ARBA00023163"/>
    </source>
</evidence>
<evidence type="ECO:0000313" key="8">
    <source>
        <dbReference type="EMBL" id="MYR32381.1"/>
    </source>
</evidence>
<keyword evidence="3" id="KW-0238">DNA-binding</keyword>
<evidence type="ECO:0000259" key="7">
    <source>
        <dbReference type="PROSITE" id="PS50110"/>
    </source>
</evidence>
<dbReference type="PROSITE" id="PS00622">
    <property type="entry name" value="HTH_LUXR_1"/>
    <property type="match status" value="1"/>
</dbReference>
<dbReference type="GO" id="GO:0006355">
    <property type="term" value="P:regulation of DNA-templated transcription"/>
    <property type="evidence" value="ECO:0007669"/>
    <property type="project" value="InterPro"/>
</dbReference>
<keyword evidence="4" id="KW-0804">Transcription</keyword>
<dbReference type="InterPro" id="IPR039420">
    <property type="entry name" value="WalR-like"/>
</dbReference>
<dbReference type="InterPro" id="IPR016032">
    <property type="entry name" value="Sig_transdc_resp-reg_C-effctor"/>
</dbReference>
<dbReference type="Gene3D" id="3.40.50.2300">
    <property type="match status" value="1"/>
</dbReference>
<dbReference type="GO" id="GO:0000160">
    <property type="term" value="P:phosphorelay signal transduction system"/>
    <property type="evidence" value="ECO:0007669"/>
    <property type="project" value="InterPro"/>
</dbReference>
<dbReference type="InterPro" id="IPR000792">
    <property type="entry name" value="Tscrpt_reg_LuxR_C"/>
</dbReference>
<dbReference type="PRINTS" id="PR00038">
    <property type="entry name" value="HTHLUXR"/>
</dbReference>
<evidence type="ECO:0000256" key="1">
    <source>
        <dbReference type="ARBA" id="ARBA00022553"/>
    </source>
</evidence>
<sequence length="207" mass="22642">MKLFLVDDHPIVRAGLIALFEGEEDIEVVGEAADGTDALRLIGLREPDVVLMDLRLAGATDGVEVTERVLRLPRPPRVLVLTTYETDGDIMRALDAGASGYLLKDSPPDRLFEAVRAAARGETVLSPHVAARLVRRVRDPLPGVTPRETEILRLLARGAGNREIAEGLFITEATVKTHLQRIYAKLGVETRTAAVRVAVDRSLIRLD</sequence>
<comment type="caution">
    <text evidence="8">The sequence shown here is derived from an EMBL/GenBank/DDBJ whole genome shotgun (WGS) entry which is preliminary data.</text>
</comment>
<dbReference type="InterPro" id="IPR011006">
    <property type="entry name" value="CheY-like_superfamily"/>
</dbReference>
<dbReference type="Pfam" id="PF00072">
    <property type="entry name" value="Response_reg"/>
    <property type="match status" value="1"/>
</dbReference>
<keyword evidence="1 5" id="KW-0597">Phosphoprotein</keyword>
<dbReference type="SUPFAM" id="SSF52172">
    <property type="entry name" value="CheY-like"/>
    <property type="match status" value="1"/>
</dbReference>
<dbReference type="PROSITE" id="PS50043">
    <property type="entry name" value="HTH_LUXR_2"/>
    <property type="match status" value="1"/>
</dbReference>
<dbReference type="InterPro" id="IPR058245">
    <property type="entry name" value="NreC/VraR/RcsB-like_REC"/>
</dbReference>
<keyword evidence="2" id="KW-0805">Transcription regulation</keyword>
<evidence type="ECO:0000256" key="3">
    <source>
        <dbReference type="ARBA" id="ARBA00023125"/>
    </source>
</evidence>
<dbReference type="InterPro" id="IPR001789">
    <property type="entry name" value="Sig_transdc_resp-reg_receiver"/>
</dbReference>
<reference evidence="8 9" key="1">
    <citation type="journal article" date="2019" name="Nat. Commun.">
        <title>The antimicrobial potential of Streptomyces from insect microbiomes.</title>
        <authorList>
            <person name="Chevrette M.G."/>
            <person name="Carlson C.M."/>
            <person name="Ortega H.E."/>
            <person name="Thomas C."/>
            <person name="Ananiev G.E."/>
            <person name="Barns K.J."/>
            <person name="Book A.J."/>
            <person name="Cagnazzo J."/>
            <person name="Carlos C."/>
            <person name="Flanigan W."/>
            <person name="Grubbs K.J."/>
            <person name="Horn H.A."/>
            <person name="Hoffmann F.M."/>
            <person name="Klassen J.L."/>
            <person name="Knack J.J."/>
            <person name="Lewin G.R."/>
            <person name="McDonald B.R."/>
            <person name="Muller L."/>
            <person name="Melo W.G.P."/>
            <person name="Pinto-Tomas A.A."/>
            <person name="Schmitz A."/>
            <person name="Wendt-Pienkowski E."/>
            <person name="Wildman S."/>
            <person name="Zhao M."/>
            <person name="Zhang F."/>
            <person name="Bugni T.S."/>
            <person name="Andes D.R."/>
            <person name="Pupo M.T."/>
            <person name="Currie C.R."/>
        </authorList>
    </citation>
    <scope>NUCLEOTIDE SEQUENCE [LARGE SCALE GENOMIC DNA]</scope>
    <source>
        <strain evidence="8 9">SID5840</strain>
    </source>
</reference>
<dbReference type="AlphaFoldDB" id="A0A7K2IQZ5"/>
<dbReference type="Pfam" id="PF00196">
    <property type="entry name" value="GerE"/>
    <property type="match status" value="1"/>
</dbReference>
<dbReference type="SUPFAM" id="SSF46894">
    <property type="entry name" value="C-terminal effector domain of the bipartite response regulators"/>
    <property type="match status" value="1"/>
</dbReference>
<dbReference type="GO" id="GO:0003677">
    <property type="term" value="F:DNA binding"/>
    <property type="evidence" value="ECO:0007669"/>
    <property type="project" value="UniProtKB-KW"/>
</dbReference>
<dbReference type="CDD" id="cd06170">
    <property type="entry name" value="LuxR_C_like"/>
    <property type="match status" value="1"/>
</dbReference>
<organism evidence="8 9">
    <name type="scientific">Nocardiopsis alba</name>
    <dbReference type="NCBI Taxonomy" id="53437"/>
    <lineage>
        <taxon>Bacteria</taxon>
        <taxon>Bacillati</taxon>
        <taxon>Actinomycetota</taxon>
        <taxon>Actinomycetes</taxon>
        <taxon>Streptosporangiales</taxon>
        <taxon>Nocardiopsidaceae</taxon>
        <taxon>Nocardiopsis</taxon>
    </lineage>
</organism>
<feature type="domain" description="Response regulatory" evidence="7">
    <location>
        <begin position="2"/>
        <end position="119"/>
    </location>
</feature>
<evidence type="ECO:0000256" key="5">
    <source>
        <dbReference type="PROSITE-ProRule" id="PRU00169"/>
    </source>
</evidence>
<dbReference type="PANTHER" id="PTHR43214:SF24">
    <property type="entry name" value="TRANSCRIPTIONAL REGULATORY PROTEIN NARL-RELATED"/>
    <property type="match status" value="1"/>
</dbReference>
<evidence type="ECO:0000313" key="9">
    <source>
        <dbReference type="Proteomes" id="UP000467124"/>
    </source>
</evidence>
<dbReference type="RefSeq" id="WP_161110713.1">
    <property type="nucleotide sequence ID" value="NZ_JBHYPC010000007.1"/>
</dbReference>
<dbReference type="EMBL" id="WWHY01000001">
    <property type="protein sequence ID" value="MYR32381.1"/>
    <property type="molecule type" value="Genomic_DNA"/>
</dbReference>
<feature type="domain" description="HTH luxR-type" evidence="6">
    <location>
        <begin position="137"/>
        <end position="202"/>
    </location>
</feature>
<evidence type="ECO:0000259" key="6">
    <source>
        <dbReference type="PROSITE" id="PS50043"/>
    </source>
</evidence>
<dbReference type="CDD" id="cd17535">
    <property type="entry name" value="REC_NarL-like"/>
    <property type="match status" value="1"/>
</dbReference>
<dbReference type="PROSITE" id="PS50110">
    <property type="entry name" value="RESPONSE_REGULATORY"/>
    <property type="match status" value="1"/>
</dbReference>
<dbReference type="SMART" id="SM00448">
    <property type="entry name" value="REC"/>
    <property type="match status" value="1"/>
</dbReference>
<gene>
    <name evidence="8" type="ORF">GTW20_08880</name>
</gene>
<evidence type="ECO:0000256" key="2">
    <source>
        <dbReference type="ARBA" id="ARBA00023015"/>
    </source>
</evidence>
<dbReference type="PANTHER" id="PTHR43214">
    <property type="entry name" value="TWO-COMPONENT RESPONSE REGULATOR"/>
    <property type="match status" value="1"/>
</dbReference>
<dbReference type="SMART" id="SM00421">
    <property type="entry name" value="HTH_LUXR"/>
    <property type="match status" value="1"/>
</dbReference>
<name>A0A7K2IQZ5_9ACTN</name>
<dbReference type="Proteomes" id="UP000467124">
    <property type="component" value="Unassembled WGS sequence"/>
</dbReference>